<feature type="non-terminal residue" evidence="1">
    <location>
        <position position="1"/>
    </location>
</feature>
<sequence length="55" mass="6030">NSLIHAPQCEWSGDEKKAGGSYRGPTPGPRTATTKYLLPLLVWLLQVSLVSNQYS</sequence>
<gene>
    <name evidence="1" type="ORF">AMECASPLE_027895</name>
</gene>
<protein>
    <submittedName>
        <fullName evidence="1">Uncharacterized protein</fullName>
    </submittedName>
</protein>
<accession>A0ABV0XUC8</accession>
<proteinExistence type="predicted"/>
<keyword evidence="2" id="KW-1185">Reference proteome</keyword>
<dbReference type="EMBL" id="JAHRIP010012408">
    <property type="protein sequence ID" value="MEQ2285049.1"/>
    <property type="molecule type" value="Genomic_DNA"/>
</dbReference>
<name>A0ABV0XUC8_9TELE</name>
<comment type="caution">
    <text evidence="1">The sequence shown here is derived from an EMBL/GenBank/DDBJ whole genome shotgun (WGS) entry which is preliminary data.</text>
</comment>
<evidence type="ECO:0000313" key="2">
    <source>
        <dbReference type="Proteomes" id="UP001469553"/>
    </source>
</evidence>
<dbReference type="Proteomes" id="UP001469553">
    <property type="component" value="Unassembled WGS sequence"/>
</dbReference>
<evidence type="ECO:0000313" key="1">
    <source>
        <dbReference type="EMBL" id="MEQ2285049.1"/>
    </source>
</evidence>
<reference evidence="1 2" key="1">
    <citation type="submission" date="2021-06" db="EMBL/GenBank/DDBJ databases">
        <authorList>
            <person name="Palmer J.M."/>
        </authorList>
    </citation>
    <scope>NUCLEOTIDE SEQUENCE [LARGE SCALE GENOMIC DNA]</scope>
    <source>
        <strain evidence="1 2">AS_MEX2019</strain>
        <tissue evidence="1">Muscle</tissue>
    </source>
</reference>
<organism evidence="1 2">
    <name type="scientific">Ameca splendens</name>
    <dbReference type="NCBI Taxonomy" id="208324"/>
    <lineage>
        <taxon>Eukaryota</taxon>
        <taxon>Metazoa</taxon>
        <taxon>Chordata</taxon>
        <taxon>Craniata</taxon>
        <taxon>Vertebrata</taxon>
        <taxon>Euteleostomi</taxon>
        <taxon>Actinopterygii</taxon>
        <taxon>Neopterygii</taxon>
        <taxon>Teleostei</taxon>
        <taxon>Neoteleostei</taxon>
        <taxon>Acanthomorphata</taxon>
        <taxon>Ovalentaria</taxon>
        <taxon>Atherinomorphae</taxon>
        <taxon>Cyprinodontiformes</taxon>
        <taxon>Goodeidae</taxon>
        <taxon>Ameca</taxon>
    </lineage>
</organism>